<feature type="compositionally biased region" description="Basic and acidic residues" evidence="3">
    <location>
        <begin position="638"/>
        <end position="649"/>
    </location>
</feature>
<keyword evidence="5" id="KW-1185">Reference proteome</keyword>
<dbReference type="PROSITE" id="PS51450">
    <property type="entry name" value="LRR"/>
    <property type="match status" value="2"/>
</dbReference>
<feature type="region of interest" description="Disordered" evidence="3">
    <location>
        <begin position="975"/>
        <end position="1004"/>
    </location>
</feature>
<dbReference type="Pfam" id="PF13516">
    <property type="entry name" value="LRR_6"/>
    <property type="match status" value="2"/>
</dbReference>
<dbReference type="Proteomes" id="UP000770015">
    <property type="component" value="Unassembled WGS sequence"/>
</dbReference>
<dbReference type="InterPro" id="IPR003591">
    <property type="entry name" value="Leu-rich_rpt_typical-subtyp"/>
</dbReference>
<proteinExistence type="predicted"/>
<dbReference type="PANTHER" id="PTHR47566:SF1">
    <property type="entry name" value="PROTEIN NUD1"/>
    <property type="match status" value="1"/>
</dbReference>
<feature type="region of interest" description="Disordered" evidence="3">
    <location>
        <begin position="1161"/>
        <end position="1224"/>
    </location>
</feature>
<feature type="region of interest" description="Disordered" evidence="3">
    <location>
        <begin position="373"/>
        <end position="398"/>
    </location>
</feature>
<feature type="region of interest" description="Disordered" evidence="3">
    <location>
        <begin position="345"/>
        <end position="364"/>
    </location>
</feature>
<feature type="region of interest" description="Disordered" evidence="3">
    <location>
        <begin position="1021"/>
        <end position="1056"/>
    </location>
</feature>
<feature type="region of interest" description="Disordered" evidence="3">
    <location>
        <begin position="869"/>
        <end position="962"/>
    </location>
</feature>
<dbReference type="InterPro" id="IPR001611">
    <property type="entry name" value="Leu-rich_rpt"/>
</dbReference>
<feature type="compositionally biased region" description="Polar residues" evidence="3">
    <location>
        <begin position="927"/>
        <end position="937"/>
    </location>
</feature>
<protein>
    <submittedName>
        <fullName evidence="4">Leucine-rich repeat-containing protein</fullName>
    </submittedName>
</protein>
<feature type="compositionally biased region" description="Basic and acidic residues" evidence="3">
    <location>
        <begin position="1086"/>
        <end position="1103"/>
    </location>
</feature>
<dbReference type="InterPro" id="IPR025875">
    <property type="entry name" value="Leu-rich_rpt_4"/>
</dbReference>
<feature type="region of interest" description="Disordered" evidence="3">
    <location>
        <begin position="420"/>
        <end position="460"/>
    </location>
</feature>
<reference evidence="4" key="1">
    <citation type="journal article" date="2021" name="Nat. Commun.">
        <title>Genetic determinants of endophytism in the Arabidopsis root mycobiome.</title>
        <authorList>
            <person name="Mesny F."/>
            <person name="Miyauchi S."/>
            <person name="Thiergart T."/>
            <person name="Pickel B."/>
            <person name="Atanasova L."/>
            <person name="Karlsson M."/>
            <person name="Huettel B."/>
            <person name="Barry K.W."/>
            <person name="Haridas S."/>
            <person name="Chen C."/>
            <person name="Bauer D."/>
            <person name="Andreopoulos W."/>
            <person name="Pangilinan J."/>
            <person name="LaButti K."/>
            <person name="Riley R."/>
            <person name="Lipzen A."/>
            <person name="Clum A."/>
            <person name="Drula E."/>
            <person name="Henrissat B."/>
            <person name="Kohler A."/>
            <person name="Grigoriev I.V."/>
            <person name="Martin F.M."/>
            <person name="Hacquard S."/>
        </authorList>
    </citation>
    <scope>NUCLEOTIDE SEQUENCE</scope>
    <source>
        <strain evidence="4">MPI-SDFR-AT-0117</strain>
    </source>
</reference>
<dbReference type="GO" id="GO:0061499">
    <property type="term" value="C:outer plaque of mitotic spindle pole body"/>
    <property type="evidence" value="ECO:0007669"/>
    <property type="project" value="TreeGrafter"/>
</dbReference>
<feature type="compositionally biased region" description="Polar residues" evidence="3">
    <location>
        <begin position="66"/>
        <end position="92"/>
    </location>
</feature>
<dbReference type="Gene3D" id="3.80.10.10">
    <property type="entry name" value="Ribonuclease Inhibitor"/>
    <property type="match status" value="3"/>
</dbReference>
<gene>
    <name evidence="4" type="ORF">F5X68DRAFT_277711</name>
</gene>
<feature type="region of interest" description="Disordered" evidence="3">
    <location>
        <begin position="167"/>
        <end position="293"/>
    </location>
</feature>
<dbReference type="OrthoDB" id="7451790at2759"/>
<dbReference type="GO" id="GO:0031028">
    <property type="term" value="P:septation initiation signaling"/>
    <property type="evidence" value="ECO:0007669"/>
    <property type="project" value="TreeGrafter"/>
</dbReference>
<evidence type="ECO:0000256" key="2">
    <source>
        <dbReference type="ARBA" id="ARBA00022737"/>
    </source>
</evidence>
<evidence type="ECO:0000256" key="3">
    <source>
        <dbReference type="SAM" id="MobiDB-lite"/>
    </source>
</evidence>
<feature type="region of interest" description="Disordered" evidence="3">
    <location>
        <begin position="772"/>
        <end position="834"/>
    </location>
</feature>
<feature type="region of interest" description="Disordered" evidence="3">
    <location>
        <begin position="1762"/>
        <end position="1791"/>
    </location>
</feature>
<dbReference type="InterPro" id="IPR052574">
    <property type="entry name" value="CDIRP"/>
</dbReference>
<dbReference type="Pfam" id="PF12799">
    <property type="entry name" value="LRR_4"/>
    <property type="match status" value="1"/>
</dbReference>
<evidence type="ECO:0000256" key="1">
    <source>
        <dbReference type="ARBA" id="ARBA00022614"/>
    </source>
</evidence>
<dbReference type="GO" id="GO:1902412">
    <property type="term" value="P:regulation of mitotic cytokinesis"/>
    <property type="evidence" value="ECO:0007669"/>
    <property type="project" value="TreeGrafter"/>
</dbReference>
<evidence type="ECO:0000313" key="4">
    <source>
        <dbReference type="EMBL" id="KAH6679976.1"/>
    </source>
</evidence>
<keyword evidence="2" id="KW-0677">Repeat</keyword>
<evidence type="ECO:0000313" key="5">
    <source>
        <dbReference type="Proteomes" id="UP000770015"/>
    </source>
</evidence>
<keyword evidence="1" id="KW-0433">Leucine-rich repeat</keyword>
<feature type="region of interest" description="Disordered" evidence="3">
    <location>
        <begin position="1"/>
        <end position="101"/>
    </location>
</feature>
<dbReference type="EMBL" id="JAGSXJ010000020">
    <property type="protein sequence ID" value="KAH6679976.1"/>
    <property type="molecule type" value="Genomic_DNA"/>
</dbReference>
<dbReference type="GO" id="GO:0035591">
    <property type="term" value="F:signaling adaptor activity"/>
    <property type="evidence" value="ECO:0007669"/>
    <property type="project" value="TreeGrafter"/>
</dbReference>
<dbReference type="SUPFAM" id="SSF52058">
    <property type="entry name" value="L domain-like"/>
    <property type="match status" value="1"/>
</dbReference>
<feature type="compositionally biased region" description="Acidic residues" evidence="3">
    <location>
        <begin position="535"/>
        <end position="544"/>
    </location>
</feature>
<dbReference type="SMART" id="SM00369">
    <property type="entry name" value="LRR_TYP"/>
    <property type="match status" value="7"/>
</dbReference>
<name>A0A9P8V835_9PEZI</name>
<feature type="compositionally biased region" description="Polar residues" evidence="3">
    <location>
        <begin position="1032"/>
        <end position="1049"/>
    </location>
</feature>
<feature type="compositionally biased region" description="Polar residues" evidence="3">
    <location>
        <begin position="658"/>
        <end position="669"/>
    </location>
</feature>
<sequence length="1791" mass="198018">MAHAWLDSLSEDWPSQLGSDASPPAQLPSPKDTEEDTGLPYTKGPASRIPLPVGKVNRAAEDPRDSSVNVLNERSASVQNIPSSARKQSKLSQELHPKNDQRYISQTFSASTGGSVVHNTVQHKSWNSSQNKGHTPEWKRRLVYGDVAYGEQRDLFCSAAEGLENMFKPPPPMAGNNASQHQKDTLPSSPPAHYPEHPETPSYEDDEDEEQGSLARAHEGSPSPSPRKPRGMTYRMNDSCDASSLGDLSDPSNHFENQGRDGTVGVTMPTGATSLLPPDDASRKTSGQSVIRNEDFSPIFLTHREGANSGAPAYAPEVPVDQLKHRLEKLRINQMLLDAHAEGEIDFSDLGPNDEPEHPENTDEFAQQGGYLNLQRGGRSGEGSFRHRPLSPGMGVDTSEMLPEESLQASTPKQFPSVRVHDMSQQNFEPLGPPAEAAPVPSPEKTGSDSQVSGGSPLKLFGVYDTFTNQTLLRRISQFEDDSTEPSQLDSADASQFENSQPREAPAKRSVSQFGKGDLEGYKFDEHLSLRYDSDVDQDEDADDQFSQSMGSNSGAMSPPDSREQMQMRKSRQKSSVSGQSKGNRVVSFSDADDVHISPPRHSGVEAFGTPQREGSPEAKRPMTSPSKDPTPKRRRTLHESDLDFRREPSSAAAVESVQDTHFSMQSMMSRKRKDARPGAPVESANPEILALRQVLRPRTPTPSQRSSVQREHVPSWGTMPEDNPQRRSPKRGSQLAASTNDRSYFTETDRKPSIKTQDFVDQAGAIMAMLRNGSKPPSGLASVEESEGEKEGETPSLPDDPFDESTQEPFSRPPSRDGAPVTHLPARQDDPKILDHLRKYQEVSDMGEIISSSLRSLAEAKELMQAVGTMGSVESEHMHSEGEDPYPSNLDGLLSDDIVSDPPNMRISNGPARQRVEDGEADDFPTHSSLGSTVPTGSSRGSESRRTIAPQSVSHLIPDQVGSMYLDRQQNIWIKRRKRPSARSMNILPSEDSEDDPFGSIPDLSVDLTKELRAMQLLAAQRRPTDDEPSDQSASDMSQTPSSQQSRSYVVLSPDAAIPDEISARARDEIAKLEDKKGGSQPGSKRQDNHTEKRPSADDTPSRKNLTISFSSPIASVIHDMSVEDIESLDDDTGDFAQDVQSDPLASKYLSLSKAARKKLQSRARGVSRGASRQLSMRGESFVPRPVSRIDEQDEESQDGRANAENQQVSIIGDTSVVGPAPEKRQTSLNFVLSTPGARDEAGGVISQNVGNLSLTPLSEFTMHTQDQSFGLEVSYIVEDRHLVTGDGSKRVLSMAVRDLVDRLTEVEPFEPNWEDFQELDVSGKRLSSLHMLDEFCGRLVTLDASENALRHLDGIPTSVRQLKMTHNLLTELTSWDHLYNLQYIDVSNNELESLTALGGLVHLRSVKADNNRLTSLDGLKFHDGLLSLRARDNMIETLDFEDNKLDRLVELDLAGNRITDVSHLGGLKALEVVKLHRNQITTFNPETPLQKLRHLDLGDNEVADLDISSMPALRLLHADRNRLSKITGFVRARHLDSVSLREQRCEAKLDLSFLSAAYEVRKLFLSGNFIGAFEPEVDFLNLQLLELANCGLHQLPDNMGQLMPNLRSLNLNFNAIRNVGAIRYIPRLKKLLMAGNRLSDSTHVTELLTEFPHLTRLDLRDNPMTLGFYPPLQMMVPVDRTGYVDPFMLPEADTERDELFSKRLDEGTRLRRRLYQMVFVGCCQRLKVLDGLVFNRKAILARDAFFDKLAGAGLFRSTSGEANKEKTVPAEAEKEGDESSRWNAEDSFA</sequence>
<feature type="compositionally biased region" description="Polar residues" evidence="3">
    <location>
        <begin position="736"/>
        <end position="747"/>
    </location>
</feature>
<comment type="caution">
    <text evidence="4">The sequence shown here is derived from an EMBL/GenBank/DDBJ whole genome shotgun (WGS) entry which is preliminary data.</text>
</comment>
<feature type="region of interest" description="Disordered" evidence="3">
    <location>
        <begin position="1074"/>
        <end position="1109"/>
    </location>
</feature>
<feature type="compositionally biased region" description="Acidic residues" evidence="3">
    <location>
        <begin position="202"/>
        <end position="211"/>
    </location>
</feature>
<dbReference type="InterPro" id="IPR032675">
    <property type="entry name" value="LRR_dom_sf"/>
</dbReference>
<feature type="region of interest" description="Disordered" evidence="3">
    <location>
        <begin position="477"/>
        <end position="758"/>
    </location>
</feature>
<feature type="compositionally biased region" description="Basic and acidic residues" evidence="3">
    <location>
        <begin position="1764"/>
        <end position="1791"/>
    </location>
</feature>
<feature type="compositionally biased region" description="Basic and acidic residues" evidence="3">
    <location>
        <begin position="517"/>
        <end position="534"/>
    </location>
</feature>
<organism evidence="4 5">
    <name type="scientific">Plectosphaerella plurivora</name>
    <dbReference type="NCBI Taxonomy" id="936078"/>
    <lineage>
        <taxon>Eukaryota</taxon>
        <taxon>Fungi</taxon>
        <taxon>Dikarya</taxon>
        <taxon>Ascomycota</taxon>
        <taxon>Pezizomycotina</taxon>
        <taxon>Sordariomycetes</taxon>
        <taxon>Hypocreomycetidae</taxon>
        <taxon>Glomerellales</taxon>
        <taxon>Plectosphaerellaceae</taxon>
        <taxon>Plectosphaerella</taxon>
    </lineage>
</organism>
<dbReference type="PANTHER" id="PTHR47566">
    <property type="match status" value="1"/>
</dbReference>
<feature type="compositionally biased region" description="Polar residues" evidence="3">
    <location>
        <begin position="485"/>
        <end position="502"/>
    </location>
</feature>
<feature type="compositionally biased region" description="Polar residues" evidence="3">
    <location>
        <begin position="574"/>
        <end position="583"/>
    </location>
</feature>
<accession>A0A9P8V835</accession>
<feature type="compositionally biased region" description="Low complexity" evidence="3">
    <location>
        <begin position="1164"/>
        <end position="1174"/>
    </location>
</feature>